<evidence type="ECO:0000256" key="8">
    <source>
        <dbReference type="PIRSR" id="PIRSR600175-1"/>
    </source>
</evidence>
<sequence length="597" mass="69047">MPDLLNEVEGLQEPEEKTITKSAENIVKEIQEKDWEDEREHFSSRMFYLLAMTQICLSFHGIFACPLATLNHGGVFFFIPYTIFTFILGYPVHFLECSLGQYSQLGPMRVWDCVPLARGVGVASIFVSVVVAFYNNIYATYAVMYLARCFDVVLPWTDCDVPFYKNKSCIPRMGSADPEHYTPAQHYFYDHILRTDFTEIIGHYVDGYVVWQQVLILFYVWFLIYLTMFQSIKSLERMIPYLVGIALFCLLVLLSASIQIHGSFYALKMFFATSNFRHICQMSTWHIAAQLVLIELGIAQGTLIAYGSYAHHRNKIQLTSKRIICFNYFISVGSCFIVWFLMGSLYAEKKESDSHSVQFHDFGYVFVLFTETLGTIPGARIWCICVFLLVVVSCLNSQIAIVHTLSCTFFDYFPHWEELKHILCLTLCFVFACVGISLCTTSSWILLQLFYEYPNSLARIPISAFTVGFIILIYGMNKYCEDIHFIIDYYPSLVLRLLFYSAPFLMLGLSMTYWFLYSPFSQTNLVLFKILFCLILISKLFGFAYWMVISIKNQNFKNCWRSVDTWGPGNEKARIARTYFSSDSRVSFSTPWNNPKS</sequence>
<organism evidence="11 12">
    <name type="scientific">Henosepilachna vigintioctopunctata</name>
    <dbReference type="NCBI Taxonomy" id="420089"/>
    <lineage>
        <taxon>Eukaryota</taxon>
        <taxon>Metazoa</taxon>
        <taxon>Ecdysozoa</taxon>
        <taxon>Arthropoda</taxon>
        <taxon>Hexapoda</taxon>
        <taxon>Insecta</taxon>
        <taxon>Pterygota</taxon>
        <taxon>Neoptera</taxon>
        <taxon>Endopterygota</taxon>
        <taxon>Coleoptera</taxon>
        <taxon>Polyphaga</taxon>
        <taxon>Cucujiformia</taxon>
        <taxon>Coccinelloidea</taxon>
        <taxon>Coccinellidae</taxon>
        <taxon>Epilachninae</taxon>
        <taxon>Epilachnini</taxon>
        <taxon>Henosepilachna</taxon>
    </lineage>
</organism>
<evidence type="ECO:0000313" key="11">
    <source>
        <dbReference type="EMBL" id="KAK9872331.1"/>
    </source>
</evidence>
<dbReference type="InterPro" id="IPR000175">
    <property type="entry name" value="Na/ntran_symport"/>
</dbReference>
<evidence type="ECO:0000256" key="10">
    <source>
        <dbReference type="SAM" id="Phobius"/>
    </source>
</evidence>
<dbReference type="PRINTS" id="PR00176">
    <property type="entry name" value="NANEUSMPORT"/>
</dbReference>
<feature type="transmembrane region" description="Helical" evidence="10">
    <location>
        <begin position="326"/>
        <end position="347"/>
    </location>
</feature>
<evidence type="ECO:0000256" key="3">
    <source>
        <dbReference type="ARBA" id="ARBA00022448"/>
    </source>
</evidence>
<evidence type="ECO:0000256" key="2">
    <source>
        <dbReference type="ARBA" id="ARBA00006459"/>
    </source>
</evidence>
<dbReference type="GO" id="GO:0015179">
    <property type="term" value="F:L-amino acid transmembrane transporter activity"/>
    <property type="evidence" value="ECO:0007669"/>
    <property type="project" value="TreeGrafter"/>
</dbReference>
<keyword evidence="6 10" id="KW-1133">Transmembrane helix</keyword>
<evidence type="ECO:0000256" key="7">
    <source>
        <dbReference type="ARBA" id="ARBA00023136"/>
    </source>
</evidence>
<evidence type="ECO:0000256" key="6">
    <source>
        <dbReference type="ARBA" id="ARBA00022989"/>
    </source>
</evidence>
<feature type="binding site" evidence="8">
    <location>
        <position position="397"/>
    </location>
    <ligand>
        <name>Na(+)</name>
        <dbReference type="ChEBI" id="CHEBI:29101"/>
        <label>1</label>
    </ligand>
</feature>
<dbReference type="PROSITE" id="PS50267">
    <property type="entry name" value="NA_NEUROTRAN_SYMP_3"/>
    <property type="match status" value="1"/>
</dbReference>
<dbReference type="Pfam" id="PF00209">
    <property type="entry name" value="SNF"/>
    <property type="match status" value="1"/>
</dbReference>
<comment type="subcellular location">
    <subcellularLocation>
        <location evidence="1">Membrane</location>
        <topology evidence="1">Multi-pass membrane protein</topology>
    </subcellularLocation>
</comment>
<evidence type="ECO:0000256" key="9">
    <source>
        <dbReference type="PIRSR" id="PIRSR600175-2"/>
    </source>
</evidence>
<dbReference type="Proteomes" id="UP001431783">
    <property type="component" value="Unassembled WGS sequence"/>
</dbReference>
<feature type="transmembrane region" description="Helical" evidence="10">
    <location>
        <begin position="116"/>
        <end position="134"/>
    </location>
</feature>
<dbReference type="GO" id="GO:0046872">
    <property type="term" value="F:metal ion binding"/>
    <property type="evidence" value="ECO:0007669"/>
    <property type="project" value="UniProtKB-KW"/>
</dbReference>
<feature type="transmembrane region" description="Helical" evidence="10">
    <location>
        <begin position="379"/>
        <end position="401"/>
    </location>
</feature>
<dbReference type="GO" id="GO:0005886">
    <property type="term" value="C:plasma membrane"/>
    <property type="evidence" value="ECO:0007669"/>
    <property type="project" value="TreeGrafter"/>
</dbReference>
<dbReference type="SUPFAM" id="SSF161070">
    <property type="entry name" value="SNF-like"/>
    <property type="match status" value="1"/>
</dbReference>
<dbReference type="AlphaFoldDB" id="A0AAW1TW58"/>
<feature type="binding site" evidence="8">
    <location>
        <position position="327"/>
    </location>
    <ligand>
        <name>Na(+)</name>
        <dbReference type="ChEBI" id="CHEBI:29101"/>
        <label>1</label>
    </ligand>
</feature>
<accession>A0AAW1TW58</accession>
<dbReference type="GO" id="GO:0015187">
    <property type="term" value="F:glycine transmembrane transporter activity"/>
    <property type="evidence" value="ECO:0007669"/>
    <property type="project" value="TreeGrafter"/>
</dbReference>
<keyword evidence="8" id="KW-0915">Sodium</keyword>
<keyword evidence="5" id="KW-0769">Symport</keyword>
<dbReference type="PANTHER" id="PTHR11616:SF236">
    <property type="entry name" value="TRANSPORTER"/>
    <property type="match status" value="1"/>
</dbReference>
<evidence type="ECO:0000256" key="1">
    <source>
        <dbReference type="ARBA" id="ARBA00004141"/>
    </source>
</evidence>
<keyword evidence="12" id="KW-1185">Reference proteome</keyword>
<feature type="transmembrane region" description="Helical" evidence="10">
    <location>
        <begin position="47"/>
        <end position="69"/>
    </location>
</feature>
<keyword evidence="8" id="KW-0479">Metal-binding</keyword>
<feature type="transmembrane region" description="Helical" evidence="10">
    <location>
        <begin position="497"/>
        <end position="516"/>
    </location>
</feature>
<evidence type="ECO:0000313" key="12">
    <source>
        <dbReference type="Proteomes" id="UP001431783"/>
    </source>
</evidence>
<keyword evidence="7 10" id="KW-0472">Membrane</keyword>
<name>A0AAW1TW58_9CUCU</name>
<dbReference type="GO" id="GO:0089718">
    <property type="term" value="P:amino acid import across plasma membrane"/>
    <property type="evidence" value="ECO:0007669"/>
    <property type="project" value="TreeGrafter"/>
</dbReference>
<dbReference type="EMBL" id="JARQZJ010000010">
    <property type="protein sequence ID" value="KAK9872331.1"/>
    <property type="molecule type" value="Genomic_DNA"/>
</dbReference>
<feature type="transmembrane region" description="Helical" evidence="10">
    <location>
        <begin position="75"/>
        <end position="95"/>
    </location>
</feature>
<evidence type="ECO:0000256" key="5">
    <source>
        <dbReference type="ARBA" id="ARBA00022847"/>
    </source>
</evidence>
<gene>
    <name evidence="11" type="ORF">WA026_017146</name>
</gene>
<feature type="disulfide bond" evidence="9">
    <location>
        <begin position="159"/>
        <end position="169"/>
    </location>
</feature>
<dbReference type="GO" id="GO:0005283">
    <property type="term" value="F:amino acid:sodium symporter activity"/>
    <property type="evidence" value="ECO:0007669"/>
    <property type="project" value="TreeGrafter"/>
</dbReference>
<feature type="transmembrane region" description="Helical" evidence="10">
    <location>
        <begin position="457"/>
        <end position="476"/>
    </location>
</feature>
<feature type="transmembrane region" description="Helical" evidence="10">
    <location>
        <begin position="422"/>
        <end position="451"/>
    </location>
</feature>
<feature type="transmembrane region" description="Helical" evidence="10">
    <location>
        <begin position="528"/>
        <end position="548"/>
    </location>
</feature>
<keyword evidence="4 10" id="KW-0812">Transmembrane</keyword>
<dbReference type="InterPro" id="IPR037272">
    <property type="entry name" value="SNS_sf"/>
</dbReference>
<feature type="transmembrane region" description="Helical" evidence="10">
    <location>
        <begin position="210"/>
        <end position="229"/>
    </location>
</feature>
<feature type="transmembrane region" description="Helical" evidence="10">
    <location>
        <begin position="241"/>
        <end position="267"/>
    </location>
</feature>
<dbReference type="PANTHER" id="PTHR11616">
    <property type="entry name" value="SODIUM/CHLORIDE DEPENDENT TRANSPORTER"/>
    <property type="match status" value="1"/>
</dbReference>
<protein>
    <submittedName>
        <fullName evidence="11">Uncharacterized protein</fullName>
    </submittedName>
</protein>
<keyword evidence="3" id="KW-0813">Transport</keyword>
<reference evidence="11 12" key="1">
    <citation type="submission" date="2023-03" db="EMBL/GenBank/DDBJ databases">
        <title>Genome insight into feeding habits of ladybird beetles.</title>
        <authorList>
            <person name="Li H.-S."/>
            <person name="Huang Y.-H."/>
            <person name="Pang H."/>
        </authorList>
    </citation>
    <scope>NUCLEOTIDE SEQUENCE [LARGE SCALE GENOMIC DNA]</scope>
    <source>
        <strain evidence="11">SYSU_2023b</strain>
        <tissue evidence="11">Whole body</tissue>
    </source>
</reference>
<feature type="transmembrane region" description="Helical" evidence="10">
    <location>
        <begin position="287"/>
        <end position="306"/>
    </location>
</feature>
<keyword evidence="9" id="KW-1015">Disulfide bond</keyword>
<evidence type="ECO:0000256" key="4">
    <source>
        <dbReference type="ARBA" id="ARBA00022692"/>
    </source>
</evidence>
<comment type="similarity">
    <text evidence="2">Belongs to the sodium:neurotransmitter symporter (SNF) (TC 2.A.22) family.</text>
</comment>
<proteinExistence type="inferred from homology"/>
<comment type="caution">
    <text evidence="11">The sequence shown here is derived from an EMBL/GenBank/DDBJ whole genome shotgun (WGS) entry which is preliminary data.</text>
</comment>